<dbReference type="InterPro" id="IPR036113">
    <property type="entry name" value="Asp/Glu-ADT_sf_sub_c"/>
</dbReference>
<dbReference type="SUPFAM" id="SSF141000">
    <property type="entry name" value="Glu-tRNAGln amidotransferase C subunit"/>
    <property type="match status" value="1"/>
</dbReference>
<accession>A0A1G2RN38</accession>
<keyword evidence="1" id="KW-0436">Ligase</keyword>
<dbReference type="GO" id="GO:0005524">
    <property type="term" value="F:ATP binding"/>
    <property type="evidence" value="ECO:0007669"/>
    <property type="project" value="UniProtKB-KW"/>
</dbReference>
<sequence>MITKEQVVHIAKLARLKLTEEEIVKFQKDFSSILDYFGILQSLDTKNVEPLTHSVAAENVEREDVEREADPAFSQELVDMAPSQDQGFLQVKEVFGNDK</sequence>
<protein>
    <recommendedName>
        <fullName evidence="1">Aspartyl/glutamyl-tRNA(Asn/Gln) amidotransferase subunit C</fullName>
        <shortName evidence="1">Asp/Glu-ADT subunit C</shortName>
        <ecNumber evidence="1">6.3.5.-</ecNumber>
    </recommendedName>
</protein>
<proteinExistence type="inferred from homology"/>
<dbReference type="EC" id="6.3.5.-" evidence="1"/>
<gene>
    <name evidence="1" type="primary">gatC</name>
    <name evidence="2" type="ORF">A3B24_02380</name>
</gene>
<name>A0A1G2RN38_9BACT</name>
<dbReference type="PANTHER" id="PTHR15004">
    <property type="entry name" value="GLUTAMYL-TRNA(GLN) AMIDOTRANSFERASE SUBUNIT C, MITOCHONDRIAL"/>
    <property type="match status" value="1"/>
</dbReference>
<evidence type="ECO:0000256" key="1">
    <source>
        <dbReference type="HAMAP-Rule" id="MF_00122"/>
    </source>
</evidence>
<organism evidence="2 3">
    <name type="scientific">Candidatus Wildermuthbacteria bacterium RIFCSPLOWO2_01_FULL_48_16</name>
    <dbReference type="NCBI Taxonomy" id="1802461"/>
    <lineage>
        <taxon>Bacteria</taxon>
        <taxon>Candidatus Wildermuthiibacteriota</taxon>
    </lineage>
</organism>
<evidence type="ECO:0000313" key="2">
    <source>
        <dbReference type="EMBL" id="OHA73431.1"/>
    </source>
</evidence>
<comment type="subunit">
    <text evidence="1">Heterotrimer of A, B and C subunits.</text>
</comment>
<dbReference type="Gene3D" id="1.10.20.60">
    <property type="entry name" value="Glu-tRNAGln amidotransferase C subunit, N-terminal domain"/>
    <property type="match status" value="1"/>
</dbReference>
<dbReference type="InterPro" id="IPR003837">
    <property type="entry name" value="GatC"/>
</dbReference>
<dbReference type="STRING" id="1802461.A3B24_02380"/>
<dbReference type="GO" id="GO:0006412">
    <property type="term" value="P:translation"/>
    <property type="evidence" value="ECO:0007669"/>
    <property type="project" value="UniProtKB-UniRule"/>
</dbReference>
<dbReference type="EMBL" id="MHUG01000012">
    <property type="protein sequence ID" value="OHA73431.1"/>
    <property type="molecule type" value="Genomic_DNA"/>
</dbReference>
<comment type="catalytic activity">
    <reaction evidence="1">
        <text>L-aspartyl-tRNA(Asn) + L-glutamine + ATP + H2O = L-asparaginyl-tRNA(Asn) + L-glutamate + ADP + phosphate + 2 H(+)</text>
        <dbReference type="Rhea" id="RHEA:14513"/>
        <dbReference type="Rhea" id="RHEA-COMP:9674"/>
        <dbReference type="Rhea" id="RHEA-COMP:9677"/>
        <dbReference type="ChEBI" id="CHEBI:15377"/>
        <dbReference type="ChEBI" id="CHEBI:15378"/>
        <dbReference type="ChEBI" id="CHEBI:29985"/>
        <dbReference type="ChEBI" id="CHEBI:30616"/>
        <dbReference type="ChEBI" id="CHEBI:43474"/>
        <dbReference type="ChEBI" id="CHEBI:58359"/>
        <dbReference type="ChEBI" id="CHEBI:78515"/>
        <dbReference type="ChEBI" id="CHEBI:78516"/>
        <dbReference type="ChEBI" id="CHEBI:456216"/>
    </reaction>
</comment>
<dbReference type="Proteomes" id="UP000176917">
    <property type="component" value="Unassembled WGS sequence"/>
</dbReference>
<reference evidence="2 3" key="1">
    <citation type="journal article" date="2016" name="Nat. Commun.">
        <title>Thousands of microbial genomes shed light on interconnected biogeochemical processes in an aquifer system.</title>
        <authorList>
            <person name="Anantharaman K."/>
            <person name="Brown C.T."/>
            <person name="Hug L.A."/>
            <person name="Sharon I."/>
            <person name="Castelle C.J."/>
            <person name="Probst A.J."/>
            <person name="Thomas B.C."/>
            <person name="Singh A."/>
            <person name="Wilkins M.J."/>
            <person name="Karaoz U."/>
            <person name="Brodie E.L."/>
            <person name="Williams K.H."/>
            <person name="Hubbard S.S."/>
            <person name="Banfield J.F."/>
        </authorList>
    </citation>
    <scope>NUCLEOTIDE SEQUENCE [LARGE SCALE GENOMIC DNA]</scope>
</reference>
<evidence type="ECO:0000313" key="3">
    <source>
        <dbReference type="Proteomes" id="UP000176917"/>
    </source>
</evidence>
<dbReference type="GO" id="GO:0070681">
    <property type="term" value="P:glutaminyl-tRNAGln biosynthesis via transamidation"/>
    <property type="evidence" value="ECO:0007669"/>
    <property type="project" value="TreeGrafter"/>
</dbReference>
<keyword evidence="1" id="KW-0648">Protein biosynthesis</keyword>
<dbReference type="PANTHER" id="PTHR15004:SF0">
    <property type="entry name" value="GLUTAMYL-TRNA(GLN) AMIDOTRANSFERASE SUBUNIT C, MITOCHONDRIAL"/>
    <property type="match status" value="1"/>
</dbReference>
<dbReference type="GO" id="GO:0050567">
    <property type="term" value="F:glutaminyl-tRNA synthase (glutamine-hydrolyzing) activity"/>
    <property type="evidence" value="ECO:0007669"/>
    <property type="project" value="UniProtKB-UniRule"/>
</dbReference>
<comment type="caution">
    <text evidence="2">The sequence shown here is derived from an EMBL/GenBank/DDBJ whole genome shotgun (WGS) entry which is preliminary data.</text>
</comment>
<dbReference type="AlphaFoldDB" id="A0A1G2RN38"/>
<dbReference type="NCBIfam" id="TIGR00135">
    <property type="entry name" value="gatC"/>
    <property type="match status" value="1"/>
</dbReference>
<keyword evidence="1" id="KW-0547">Nucleotide-binding</keyword>
<dbReference type="GO" id="GO:0006450">
    <property type="term" value="P:regulation of translational fidelity"/>
    <property type="evidence" value="ECO:0007669"/>
    <property type="project" value="InterPro"/>
</dbReference>
<comment type="similarity">
    <text evidence="1">Belongs to the GatC family.</text>
</comment>
<comment type="catalytic activity">
    <reaction evidence="1">
        <text>L-glutamyl-tRNA(Gln) + L-glutamine + ATP + H2O = L-glutaminyl-tRNA(Gln) + L-glutamate + ADP + phosphate + H(+)</text>
        <dbReference type="Rhea" id="RHEA:17521"/>
        <dbReference type="Rhea" id="RHEA-COMP:9681"/>
        <dbReference type="Rhea" id="RHEA-COMP:9684"/>
        <dbReference type="ChEBI" id="CHEBI:15377"/>
        <dbReference type="ChEBI" id="CHEBI:15378"/>
        <dbReference type="ChEBI" id="CHEBI:29985"/>
        <dbReference type="ChEBI" id="CHEBI:30616"/>
        <dbReference type="ChEBI" id="CHEBI:43474"/>
        <dbReference type="ChEBI" id="CHEBI:58359"/>
        <dbReference type="ChEBI" id="CHEBI:78520"/>
        <dbReference type="ChEBI" id="CHEBI:78521"/>
        <dbReference type="ChEBI" id="CHEBI:456216"/>
    </reaction>
</comment>
<comment type="function">
    <text evidence="1">Allows the formation of correctly charged Asn-tRNA(Asn) or Gln-tRNA(Gln) through the transamidation of misacylated Asp-tRNA(Asn) or Glu-tRNA(Gln) in organisms which lack either or both of asparaginyl-tRNA or glutaminyl-tRNA synthetases. The reaction takes place in the presence of glutamine and ATP through an activated phospho-Asp-tRNA(Asn) or phospho-Glu-tRNA(Gln).</text>
</comment>
<dbReference type="GO" id="GO:0050566">
    <property type="term" value="F:asparaginyl-tRNA synthase (glutamine-hydrolyzing) activity"/>
    <property type="evidence" value="ECO:0007669"/>
    <property type="project" value="RHEA"/>
</dbReference>
<dbReference type="Pfam" id="PF02686">
    <property type="entry name" value="GatC"/>
    <property type="match status" value="1"/>
</dbReference>
<dbReference type="HAMAP" id="MF_00122">
    <property type="entry name" value="GatC"/>
    <property type="match status" value="1"/>
</dbReference>
<keyword evidence="1" id="KW-0067">ATP-binding</keyword>